<keyword evidence="3" id="KW-1185">Reference proteome</keyword>
<evidence type="ECO:0000313" key="2">
    <source>
        <dbReference type="EMBL" id="TCW02932.1"/>
    </source>
</evidence>
<dbReference type="AlphaFoldDB" id="A0A4V2W5Y9"/>
<proteinExistence type="predicted"/>
<organism evidence="2 3">
    <name type="scientific">Longibaculum muris</name>
    <dbReference type="NCBI Taxonomy" id="1796628"/>
    <lineage>
        <taxon>Bacteria</taxon>
        <taxon>Bacillati</taxon>
        <taxon>Bacillota</taxon>
        <taxon>Erysipelotrichia</taxon>
        <taxon>Erysipelotrichales</taxon>
        <taxon>Coprobacillaceae</taxon>
        <taxon>Longibaculum</taxon>
    </lineage>
</organism>
<dbReference type="RefSeq" id="WP_066451487.1">
    <property type="nucleotide sequence ID" value="NZ_JANKBF010000002.1"/>
</dbReference>
<gene>
    <name evidence="2" type="ORF">EDD60_101237</name>
</gene>
<protein>
    <submittedName>
        <fullName evidence="2">Uncharacterized protein</fullName>
    </submittedName>
</protein>
<dbReference type="GeneID" id="98914060"/>
<evidence type="ECO:0000256" key="1">
    <source>
        <dbReference type="SAM" id="SignalP"/>
    </source>
</evidence>
<sequence length="143" mass="15475">MKTKKKMVALGMSLMILCGSLASVSAYVYVPGTQYQTVTHKDIPAWGYHSFDTYYGSKKATTGYFATFHKTHGDAALGNFAEIITSGKTARSNMIGIPEGKTVLSEEHSCSKGTVYFTAVGSHSLEPSNTCDVNLKFSADNLR</sequence>
<dbReference type="Proteomes" id="UP000295515">
    <property type="component" value="Unassembled WGS sequence"/>
</dbReference>
<evidence type="ECO:0000313" key="3">
    <source>
        <dbReference type="Proteomes" id="UP000295515"/>
    </source>
</evidence>
<feature type="signal peptide" evidence="1">
    <location>
        <begin position="1"/>
        <end position="22"/>
    </location>
</feature>
<name>A0A4V2W5Y9_9FIRM</name>
<keyword evidence="1" id="KW-0732">Signal</keyword>
<dbReference type="EMBL" id="SMCQ01000001">
    <property type="protein sequence ID" value="TCW02932.1"/>
    <property type="molecule type" value="Genomic_DNA"/>
</dbReference>
<feature type="chain" id="PRO_5020230081" evidence="1">
    <location>
        <begin position="23"/>
        <end position="143"/>
    </location>
</feature>
<reference evidence="2 3" key="1">
    <citation type="submission" date="2019-03" db="EMBL/GenBank/DDBJ databases">
        <title>Genomic Encyclopedia of Type Strains, Phase IV (KMG-IV): sequencing the most valuable type-strain genomes for metagenomic binning, comparative biology and taxonomic classification.</title>
        <authorList>
            <person name="Goeker M."/>
        </authorList>
    </citation>
    <scope>NUCLEOTIDE SEQUENCE [LARGE SCALE GENOMIC DNA]</scope>
    <source>
        <strain evidence="2 3">DSM 29487</strain>
    </source>
</reference>
<accession>A0A4V2W5Y9</accession>
<comment type="caution">
    <text evidence="2">The sequence shown here is derived from an EMBL/GenBank/DDBJ whole genome shotgun (WGS) entry which is preliminary data.</text>
</comment>